<dbReference type="Proteomes" id="UP000007812">
    <property type="component" value="Chromosome"/>
</dbReference>
<dbReference type="EMBL" id="CP002656">
    <property type="protein sequence ID" value="AEB95924.1"/>
    <property type="molecule type" value="Genomic_DNA"/>
</dbReference>
<gene>
    <name evidence="1" type="ordered locus">Mcup_1822</name>
</gene>
<evidence type="ECO:0000313" key="1">
    <source>
        <dbReference type="EMBL" id="AEB95924.1"/>
    </source>
</evidence>
<dbReference type="eggNOG" id="arCOG05926">
    <property type="taxonomic scope" value="Archaea"/>
</dbReference>
<accession>F4G0W5</accession>
<protein>
    <submittedName>
        <fullName evidence="1">Uncharacterized protein</fullName>
    </submittedName>
</protein>
<proteinExistence type="predicted"/>
<dbReference type="AlphaFoldDB" id="F4G0W5"/>
<name>F4G0W5_METCR</name>
<dbReference type="HOGENOM" id="CLU_2230497_0_0_2"/>
<reference evidence="1 2" key="1">
    <citation type="journal article" date="2011" name="J. Bacteriol.">
        <title>Complete genome sequence of Metallosphaera cuprina, a metal sulfide-oxidizing archaeon from a hot spring.</title>
        <authorList>
            <person name="Liu L.J."/>
            <person name="You X.Y."/>
            <person name="Zheng H."/>
            <person name="Wang S."/>
            <person name="Jiang C.Y."/>
            <person name="Liu S.J."/>
        </authorList>
    </citation>
    <scope>NUCLEOTIDE SEQUENCE [LARGE SCALE GENOMIC DNA]</scope>
    <source>
        <strain evidence="1 2">Ar-4</strain>
    </source>
</reference>
<dbReference type="KEGG" id="mcn:Mcup_1822"/>
<evidence type="ECO:0000313" key="2">
    <source>
        <dbReference type="Proteomes" id="UP000007812"/>
    </source>
</evidence>
<dbReference type="PATRIC" id="fig|1006006.8.peg.1827"/>
<keyword evidence="2" id="KW-1185">Reference proteome</keyword>
<sequence length="108" mass="12463">MIMDTFISKVWKLIDLQFPLLMEDLNSFLLKEGNISQEDYEKVKKVIASVKLSYYSGDFNKLRMSLKDGLNQLKSVQVKKPFPPEMKIRFDSVIKTISELVEGDKAVT</sequence>
<organism evidence="1 2">
    <name type="scientific">Metallosphaera cuprina (strain Ar-4)</name>
    <dbReference type="NCBI Taxonomy" id="1006006"/>
    <lineage>
        <taxon>Archaea</taxon>
        <taxon>Thermoproteota</taxon>
        <taxon>Thermoprotei</taxon>
        <taxon>Sulfolobales</taxon>
        <taxon>Sulfolobaceae</taxon>
        <taxon>Metallosphaera</taxon>
    </lineage>
</organism>
<dbReference type="STRING" id="1006006.Mcup_1822"/>